<accession>A0ABR3EHT3</accession>
<feature type="domain" description="Carboxylesterase type B" evidence="2">
    <location>
        <begin position="20"/>
        <end position="63"/>
    </location>
</feature>
<dbReference type="Proteomes" id="UP001465976">
    <property type="component" value="Unassembled WGS sequence"/>
</dbReference>
<feature type="signal peptide" evidence="1">
    <location>
        <begin position="1"/>
        <end position="16"/>
    </location>
</feature>
<evidence type="ECO:0000313" key="4">
    <source>
        <dbReference type="Proteomes" id="UP001465976"/>
    </source>
</evidence>
<dbReference type="SUPFAM" id="SSF53474">
    <property type="entry name" value="alpha/beta-Hydrolases"/>
    <property type="match status" value="1"/>
</dbReference>
<dbReference type="Gene3D" id="3.40.50.1820">
    <property type="entry name" value="alpha/beta hydrolase"/>
    <property type="match status" value="1"/>
</dbReference>
<dbReference type="InterPro" id="IPR029058">
    <property type="entry name" value="AB_hydrolase_fold"/>
</dbReference>
<feature type="non-terminal residue" evidence="3">
    <location>
        <position position="68"/>
    </location>
</feature>
<reference evidence="3 4" key="1">
    <citation type="submission" date="2024-02" db="EMBL/GenBank/DDBJ databases">
        <title>A draft genome for the cacao thread blight pathogen Marasmius crinis-equi.</title>
        <authorList>
            <person name="Cohen S.P."/>
            <person name="Baruah I.K."/>
            <person name="Amoako-Attah I."/>
            <person name="Bukari Y."/>
            <person name="Meinhardt L.W."/>
            <person name="Bailey B.A."/>
        </authorList>
    </citation>
    <scope>NUCLEOTIDE SEQUENCE [LARGE SCALE GENOMIC DNA]</scope>
    <source>
        <strain evidence="3 4">GH-76</strain>
    </source>
</reference>
<gene>
    <name evidence="3" type="ORF">V5O48_019656</name>
</gene>
<dbReference type="InterPro" id="IPR002018">
    <property type="entry name" value="CarbesteraseB"/>
</dbReference>
<protein>
    <recommendedName>
        <fullName evidence="2">Carboxylesterase type B domain-containing protein</fullName>
    </recommendedName>
</protein>
<evidence type="ECO:0000256" key="1">
    <source>
        <dbReference type="SAM" id="SignalP"/>
    </source>
</evidence>
<comment type="caution">
    <text evidence="3">The sequence shown here is derived from an EMBL/GenBank/DDBJ whole genome shotgun (WGS) entry which is preliminary data.</text>
</comment>
<sequence>MHIFFPLLLIPYLVHAADLDIKLKTGVFRGAVTSAGTEQWLGLRYALPPVGDLRFKAPVPVTQASDAL</sequence>
<dbReference type="EMBL" id="JBAHYK010005781">
    <property type="protein sequence ID" value="KAL0562431.1"/>
    <property type="molecule type" value="Genomic_DNA"/>
</dbReference>
<keyword evidence="1" id="KW-0732">Signal</keyword>
<proteinExistence type="predicted"/>
<feature type="chain" id="PRO_5046107865" description="Carboxylesterase type B domain-containing protein" evidence="1">
    <location>
        <begin position="17"/>
        <end position="68"/>
    </location>
</feature>
<keyword evidence="4" id="KW-1185">Reference proteome</keyword>
<evidence type="ECO:0000259" key="2">
    <source>
        <dbReference type="Pfam" id="PF00135"/>
    </source>
</evidence>
<organism evidence="3 4">
    <name type="scientific">Marasmius crinis-equi</name>
    <dbReference type="NCBI Taxonomy" id="585013"/>
    <lineage>
        <taxon>Eukaryota</taxon>
        <taxon>Fungi</taxon>
        <taxon>Dikarya</taxon>
        <taxon>Basidiomycota</taxon>
        <taxon>Agaricomycotina</taxon>
        <taxon>Agaricomycetes</taxon>
        <taxon>Agaricomycetidae</taxon>
        <taxon>Agaricales</taxon>
        <taxon>Marasmiineae</taxon>
        <taxon>Marasmiaceae</taxon>
        <taxon>Marasmius</taxon>
    </lineage>
</organism>
<name>A0ABR3EHT3_9AGAR</name>
<evidence type="ECO:0000313" key="3">
    <source>
        <dbReference type="EMBL" id="KAL0562431.1"/>
    </source>
</evidence>
<dbReference type="Pfam" id="PF00135">
    <property type="entry name" value="COesterase"/>
    <property type="match status" value="1"/>
</dbReference>